<keyword evidence="3" id="KW-1185">Reference proteome</keyword>
<proteinExistence type="predicted"/>
<reference evidence="2" key="1">
    <citation type="submission" date="2022-03" db="EMBL/GenBank/DDBJ databases">
        <authorList>
            <person name="Woo C.Y."/>
        </authorList>
    </citation>
    <scope>NUCLEOTIDE SEQUENCE</scope>
    <source>
        <strain evidence="2">CYS-01</strain>
    </source>
</reference>
<evidence type="ECO:0000313" key="2">
    <source>
        <dbReference type="EMBL" id="MCJ0742338.1"/>
    </source>
</evidence>
<accession>A0ABS9ZUV7</accession>
<feature type="signal peptide" evidence="1">
    <location>
        <begin position="1"/>
        <end position="22"/>
    </location>
</feature>
<feature type="chain" id="PRO_5045445629" description="DUF2911 domain-containing protein" evidence="1">
    <location>
        <begin position="23"/>
        <end position="160"/>
    </location>
</feature>
<dbReference type="EMBL" id="JALGBH010000001">
    <property type="protein sequence ID" value="MCJ0742338.1"/>
    <property type="molecule type" value="Genomic_DNA"/>
</dbReference>
<organism evidence="2 3">
    <name type="scientific">Pedobacter montanisoli</name>
    <dbReference type="NCBI Taxonomy" id="2923277"/>
    <lineage>
        <taxon>Bacteria</taxon>
        <taxon>Pseudomonadati</taxon>
        <taxon>Bacteroidota</taxon>
        <taxon>Sphingobacteriia</taxon>
        <taxon>Sphingobacteriales</taxon>
        <taxon>Sphingobacteriaceae</taxon>
        <taxon>Pedobacter</taxon>
    </lineage>
</organism>
<sequence length="160" mass="18029">MKRKVFLLFIVGLSIANIKTFASISLQTDSVKPYTVINKSGNIEGVLISKKKKGDNKIFLMVGSREIKNKNEHAASLGISGTTESQERKDQTGPIFNKIDILSGNYSDISVVKQTTTQNLYTLKDVVFPLHLKMRDGKNFIEFEIKEKGTWDINVIYKNN</sequence>
<evidence type="ECO:0000256" key="1">
    <source>
        <dbReference type="SAM" id="SignalP"/>
    </source>
</evidence>
<dbReference type="RefSeq" id="WP_243360703.1">
    <property type="nucleotide sequence ID" value="NZ_JALGBH010000001.1"/>
</dbReference>
<name>A0ABS9ZUV7_9SPHI</name>
<evidence type="ECO:0000313" key="3">
    <source>
        <dbReference type="Proteomes" id="UP001165460"/>
    </source>
</evidence>
<protein>
    <recommendedName>
        <fullName evidence="4">DUF2911 domain-containing protein</fullName>
    </recommendedName>
</protein>
<gene>
    <name evidence="2" type="ORF">MMF97_06400</name>
</gene>
<comment type="caution">
    <text evidence="2">The sequence shown here is derived from an EMBL/GenBank/DDBJ whole genome shotgun (WGS) entry which is preliminary data.</text>
</comment>
<evidence type="ECO:0008006" key="4">
    <source>
        <dbReference type="Google" id="ProtNLM"/>
    </source>
</evidence>
<keyword evidence="1" id="KW-0732">Signal</keyword>
<dbReference type="Proteomes" id="UP001165460">
    <property type="component" value="Unassembled WGS sequence"/>
</dbReference>